<comment type="caution">
    <text evidence="1">The sequence shown here is derived from an EMBL/GenBank/DDBJ whole genome shotgun (WGS) entry which is preliminary data.</text>
</comment>
<organism evidence="1 2">
    <name type="scientific">Pseudomonas frederiksbergensis</name>
    <dbReference type="NCBI Taxonomy" id="104087"/>
    <lineage>
        <taxon>Bacteria</taxon>
        <taxon>Pseudomonadati</taxon>
        <taxon>Pseudomonadota</taxon>
        <taxon>Gammaproteobacteria</taxon>
        <taxon>Pseudomonadales</taxon>
        <taxon>Pseudomonadaceae</taxon>
        <taxon>Pseudomonas</taxon>
    </lineage>
</organism>
<evidence type="ECO:0000313" key="1">
    <source>
        <dbReference type="EMBL" id="RON51844.1"/>
    </source>
</evidence>
<protein>
    <submittedName>
        <fullName evidence="1">Uncharacterized protein</fullName>
    </submittedName>
</protein>
<dbReference type="Proteomes" id="UP000283627">
    <property type="component" value="Unassembled WGS sequence"/>
</dbReference>
<accession>A0A423KGA6</accession>
<sequence>MVFTSITVTRWLQTHTLISVHLSRLLEVETSAKDEVAEILMILRKEPFEEVLRDYDATTFEAHAAICLHVVKTVAAMSGMNSQQFNKGLCSLAGYVHREQIYKFEDAVEAIRDVALDGLFEYLDERLDSDSAIYAVLLKYKQRCEWFFNQRLRGYAESGLEGKTGERGLAIDLYDYILGQGVDFVVEQASASGEVDLVLTNSDGRKLVIDAKYISVDVTKSAVVRKLAAGLHQVARYCNDYSEPTGFLVTFIATSKRITLELDQRDGLDYVTIGGRCIYYLPILISDEPSASRSGVSQEIVIGRSELIAQVEDLDVDTEPKP</sequence>
<name>A0A423KGA6_9PSED</name>
<reference evidence="1 2" key="1">
    <citation type="submission" date="2016-10" db="EMBL/GenBank/DDBJ databases">
        <title>Comparative genome analysis of multiple Pseudomonas spp. focuses on biocontrol and plant growth promoting traits.</title>
        <authorList>
            <person name="Tao X.-Y."/>
            <person name="Taylor C.G."/>
        </authorList>
    </citation>
    <scope>NUCLEOTIDE SEQUENCE [LARGE SCALE GENOMIC DNA]</scope>
    <source>
        <strain evidence="1 2">39A2</strain>
    </source>
</reference>
<evidence type="ECO:0000313" key="2">
    <source>
        <dbReference type="Proteomes" id="UP000283627"/>
    </source>
</evidence>
<dbReference type="EMBL" id="MOBP01000012">
    <property type="protein sequence ID" value="RON51844.1"/>
    <property type="molecule type" value="Genomic_DNA"/>
</dbReference>
<gene>
    <name evidence="1" type="ORF">BK665_18460</name>
</gene>
<dbReference type="AlphaFoldDB" id="A0A423KGA6"/>
<proteinExistence type="predicted"/>